<keyword evidence="2" id="KW-1185">Reference proteome</keyword>
<dbReference type="Proteomes" id="UP001422759">
    <property type="component" value="Unassembled WGS sequence"/>
</dbReference>
<accession>A0ABN2YV77</accession>
<name>A0ABN2YV77_9ACTN</name>
<protein>
    <submittedName>
        <fullName evidence="1">Uncharacterized protein</fullName>
    </submittedName>
</protein>
<comment type="caution">
    <text evidence="1">The sequence shown here is derived from an EMBL/GenBank/DDBJ whole genome shotgun (WGS) entry which is preliminary data.</text>
</comment>
<dbReference type="EMBL" id="BAAANT010000002">
    <property type="protein sequence ID" value="GAA2131953.1"/>
    <property type="molecule type" value="Genomic_DNA"/>
</dbReference>
<sequence>MRNPFRADGPVQRTMPFLGLALAVDLYLQSRSLLWALSAGVMAVPSCHEIYRQIRSYRRK</sequence>
<proteinExistence type="predicted"/>
<gene>
    <name evidence="1" type="ORF">GCM10009760_06340</name>
</gene>
<organism evidence="1 2">
    <name type="scientific">Kitasatospora kazusensis</name>
    <dbReference type="NCBI Taxonomy" id="407974"/>
    <lineage>
        <taxon>Bacteria</taxon>
        <taxon>Bacillati</taxon>
        <taxon>Actinomycetota</taxon>
        <taxon>Actinomycetes</taxon>
        <taxon>Kitasatosporales</taxon>
        <taxon>Streptomycetaceae</taxon>
        <taxon>Kitasatospora</taxon>
    </lineage>
</organism>
<evidence type="ECO:0000313" key="1">
    <source>
        <dbReference type="EMBL" id="GAA2131953.1"/>
    </source>
</evidence>
<dbReference type="RefSeq" id="WP_344460354.1">
    <property type="nucleotide sequence ID" value="NZ_BAAANT010000002.1"/>
</dbReference>
<evidence type="ECO:0000313" key="2">
    <source>
        <dbReference type="Proteomes" id="UP001422759"/>
    </source>
</evidence>
<reference evidence="1 2" key="1">
    <citation type="journal article" date="2019" name="Int. J. Syst. Evol. Microbiol.">
        <title>The Global Catalogue of Microorganisms (GCM) 10K type strain sequencing project: providing services to taxonomists for standard genome sequencing and annotation.</title>
        <authorList>
            <consortium name="The Broad Institute Genomics Platform"/>
            <consortium name="The Broad Institute Genome Sequencing Center for Infectious Disease"/>
            <person name="Wu L."/>
            <person name="Ma J."/>
        </authorList>
    </citation>
    <scope>NUCLEOTIDE SEQUENCE [LARGE SCALE GENOMIC DNA]</scope>
    <source>
        <strain evidence="1 2">JCM 14560</strain>
    </source>
</reference>